<name>A0A1W1C5X4_9ZZZZ</name>
<dbReference type="AlphaFoldDB" id="A0A1W1C5X4"/>
<sequence>MITIQQIKDELDIHFKRIDMILPEVKSYLPFENDDFEDIEKIKAIDSFIYRFTKIQDKMGDKFFPAILRELEEYKNSMALIDVLHKLERLELLENSDDWIDYRRLRNSLTHEYPNNSEEVLEAINLSIEVYQKIKIIYTNMLNRVNL</sequence>
<organism evidence="1">
    <name type="scientific">hydrothermal vent metagenome</name>
    <dbReference type="NCBI Taxonomy" id="652676"/>
    <lineage>
        <taxon>unclassified sequences</taxon>
        <taxon>metagenomes</taxon>
        <taxon>ecological metagenomes</taxon>
    </lineage>
</organism>
<evidence type="ECO:0008006" key="2">
    <source>
        <dbReference type="Google" id="ProtNLM"/>
    </source>
</evidence>
<protein>
    <recommendedName>
        <fullName evidence="2">Toxin-antitoxin system antitoxin subunit</fullName>
    </recommendedName>
</protein>
<dbReference type="EMBL" id="FPHG01000046">
    <property type="protein sequence ID" value="SFV61169.1"/>
    <property type="molecule type" value="Genomic_DNA"/>
</dbReference>
<reference evidence="1" key="1">
    <citation type="submission" date="2016-10" db="EMBL/GenBank/DDBJ databases">
        <authorList>
            <person name="de Groot N.N."/>
        </authorList>
    </citation>
    <scope>NUCLEOTIDE SEQUENCE</scope>
</reference>
<dbReference type="Gene3D" id="1.20.120.330">
    <property type="entry name" value="Nucleotidyltransferases domain 2"/>
    <property type="match status" value="1"/>
</dbReference>
<gene>
    <name evidence="1" type="ORF">MNB_SV-9-1431</name>
</gene>
<accession>A0A1W1C5X4</accession>
<proteinExistence type="predicted"/>
<dbReference type="SUPFAM" id="SSF81593">
    <property type="entry name" value="Nucleotidyltransferase substrate binding subunit/domain"/>
    <property type="match status" value="1"/>
</dbReference>
<evidence type="ECO:0000313" key="1">
    <source>
        <dbReference type="EMBL" id="SFV61169.1"/>
    </source>
</evidence>